<keyword evidence="3" id="KW-1185">Reference proteome</keyword>
<reference evidence="2 3" key="1">
    <citation type="journal article" date="2021" name="BMC Genomics">
        <title>Datura genome reveals duplications of psychoactive alkaloid biosynthetic genes and high mutation rate following tissue culture.</title>
        <authorList>
            <person name="Rajewski A."/>
            <person name="Carter-House D."/>
            <person name="Stajich J."/>
            <person name="Litt A."/>
        </authorList>
    </citation>
    <scope>NUCLEOTIDE SEQUENCE [LARGE SCALE GENOMIC DNA]</scope>
    <source>
        <strain evidence="2">AR-01</strain>
    </source>
</reference>
<protein>
    <submittedName>
        <fullName evidence="2">Uncharacterized protein</fullName>
    </submittedName>
</protein>
<accession>A0ABS8RII7</accession>
<sequence>MIWLGTFITAEEASESYKSKKLVFEELLMAKIAKKGQILEKSDQESCSSDESAEKSLMGVDEKLISLNGVEEKSNLFAGEEQESSMGDSENTNSSNGVEEKSNLFTGEEGDDEELLMGTWVKISEDKQVKISRKLGVPVVDNYGSFGYG</sequence>
<evidence type="ECO:0000256" key="1">
    <source>
        <dbReference type="SAM" id="MobiDB-lite"/>
    </source>
</evidence>
<organism evidence="2 3">
    <name type="scientific">Datura stramonium</name>
    <name type="common">Jimsonweed</name>
    <name type="synonym">Common thornapple</name>
    <dbReference type="NCBI Taxonomy" id="4076"/>
    <lineage>
        <taxon>Eukaryota</taxon>
        <taxon>Viridiplantae</taxon>
        <taxon>Streptophyta</taxon>
        <taxon>Embryophyta</taxon>
        <taxon>Tracheophyta</taxon>
        <taxon>Spermatophyta</taxon>
        <taxon>Magnoliopsida</taxon>
        <taxon>eudicotyledons</taxon>
        <taxon>Gunneridae</taxon>
        <taxon>Pentapetalae</taxon>
        <taxon>asterids</taxon>
        <taxon>lamiids</taxon>
        <taxon>Solanales</taxon>
        <taxon>Solanaceae</taxon>
        <taxon>Solanoideae</taxon>
        <taxon>Datureae</taxon>
        <taxon>Datura</taxon>
    </lineage>
</organism>
<dbReference type="Proteomes" id="UP000823775">
    <property type="component" value="Unassembled WGS sequence"/>
</dbReference>
<evidence type="ECO:0000313" key="2">
    <source>
        <dbReference type="EMBL" id="MCD7446631.1"/>
    </source>
</evidence>
<dbReference type="EMBL" id="JACEIK010000017">
    <property type="protein sequence ID" value="MCD7446631.1"/>
    <property type="molecule type" value="Genomic_DNA"/>
</dbReference>
<name>A0ABS8RII7_DATST</name>
<feature type="compositionally biased region" description="Polar residues" evidence="1">
    <location>
        <begin position="84"/>
        <end position="97"/>
    </location>
</feature>
<comment type="caution">
    <text evidence="2">The sequence shown here is derived from an EMBL/GenBank/DDBJ whole genome shotgun (WGS) entry which is preliminary data.</text>
</comment>
<gene>
    <name evidence="2" type="ORF">HAX54_012117</name>
</gene>
<feature type="region of interest" description="Disordered" evidence="1">
    <location>
        <begin position="71"/>
        <end position="110"/>
    </location>
</feature>
<proteinExistence type="predicted"/>
<evidence type="ECO:0000313" key="3">
    <source>
        <dbReference type="Proteomes" id="UP000823775"/>
    </source>
</evidence>